<evidence type="ECO:0000259" key="2">
    <source>
        <dbReference type="Pfam" id="PF23622"/>
    </source>
</evidence>
<dbReference type="SUPFAM" id="SSF81383">
    <property type="entry name" value="F-box domain"/>
    <property type="match status" value="1"/>
</dbReference>
<dbReference type="PANTHER" id="PTHR34145:SF56">
    <property type="entry name" value="F-BOX DOMAIN-CONTAINING PROTEIN"/>
    <property type="match status" value="1"/>
</dbReference>
<dbReference type="InterPro" id="IPR053772">
    <property type="entry name" value="At1g61320/At1g61330-like"/>
</dbReference>
<proteinExistence type="predicted"/>
<sequence length="516" mass="57615">MGFFPLHRLISSQQRDRRRRRRGASLEKRNHKACLQDGEATRAVKKAGPCLPEDIWIHIHSLLPLQDAARAACVSHTFLCSWRCRPNLTLSPETFNLKNYRNGEGGEISDDVSGYLARNINSILGKHWGIGLKALKLELLDCPDISKRDLNSWLRFALKSQVEELSLWLHSAFTEVYNFPWSRLSEGCGNSIRSLHLSCCVFCPVAGLGCLGNLSILELYGVCITGDELGWLLSTSLALEELHLMDCSEIICLEIPCLLDRLSHLVVSECKNLEVIESKAPNLLSFVYTGSKVQLSFGDSLQNMTIMDSVWNEIVCYARERLPHMVPRLESLDICTSFERDTPVVPGEFIYLKHLNFSFVAWSSGFYPDYDYLSLVSFLDACPALETFTLSVSQDGMDHVPVSGDPSCLRQMTGHRHNNLKDVSILGFCSAKSMVELTCHILENAPSLERLVLDPSATDVRGCSDESVSCLPISRRMVMEARRAVSAVQNYIVGRVPSTVELTIVEPCTRCHGAVA</sequence>
<dbReference type="PANTHER" id="PTHR34145">
    <property type="entry name" value="OS02G0105600 PROTEIN"/>
    <property type="match status" value="1"/>
</dbReference>
<feature type="domain" description="At1g61320/AtMIF1 LRR" evidence="2">
    <location>
        <begin position="123"/>
        <end position="509"/>
    </location>
</feature>
<protein>
    <recommendedName>
        <fullName evidence="5">F-box domain-containing protein</fullName>
    </recommendedName>
</protein>
<name>A0AAD8RZI7_LOLMU</name>
<gene>
    <name evidence="3" type="ORF">QYE76_007116</name>
</gene>
<evidence type="ECO:0000259" key="1">
    <source>
        <dbReference type="Pfam" id="PF00646"/>
    </source>
</evidence>
<dbReference type="Pfam" id="PF00646">
    <property type="entry name" value="F-box"/>
    <property type="match status" value="1"/>
</dbReference>
<dbReference type="EMBL" id="JAUUTY010000005">
    <property type="protein sequence ID" value="KAK1632801.1"/>
    <property type="molecule type" value="Genomic_DNA"/>
</dbReference>
<dbReference type="SUPFAM" id="SSF52058">
    <property type="entry name" value="L domain-like"/>
    <property type="match status" value="1"/>
</dbReference>
<dbReference type="InterPro" id="IPR055357">
    <property type="entry name" value="LRR_At1g61320_AtMIF1"/>
</dbReference>
<dbReference type="Gene3D" id="3.80.10.10">
    <property type="entry name" value="Ribonuclease Inhibitor"/>
    <property type="match status" value="1"/>
</dbReference>
<dbReference type="InterPro" id="IPR001810">
    <property type="entry name" value="F-box_dom"/>
</dbReference>
<accession>A0AAD8RZI7</accession>
<dbReference type="Proteomes" id="UP001231189">
    <property type="component" value="Unassembled WGS sequence"/>
</dbReference>
<evidence type="ECO:0008006" key="5">
    <source>
        <dbReference type="Google" id="ProtNLM"/>
    </source>
</evidence>
<reference evidence="3" key="1">
    <citation type="submission" date="2023-07" db="EMBL/GenBank/DDBJ databases">
        <title>A chromosome-level genome assembly of Lolium multiflorum.</title>
        <authorList>
            <person name="Chen Y."/>
            <person name="Copetti D."/>
            <person name="Kolliker R."/>
            <person name="Studer B."/>
        </authorList>
    </citation>
    <scope>NUCLEOTIDE SEQUENCE</scope>
    <source>
        <strain evidence="3">02402/16</strain>
        <tissue evidence="3">Leaf</tissue>
    </source>
</reference>
<dbReference type="CDD" id="cd09917">
    <property type="entry name" value="F-box_SF"/>
    <property type="match status" value="1"/>
</dbReference>
<organism evidence="3 4">
    <name type="scientific">Lolium multiflorum</name>
    <name type="common">Italian ryegrass</name>
    <name type="synonym">Lolium perenne subsp. multiflorum</name>
    <dbReference type="NCBI Taxonomy" id="4521"/>
    <lineage>
        <taxon>Eukaryota</taxon>
        <taxon>Viridiplantae</taxon>
        <taxon>Streptophyta</taxon>
        <taxon>Embryophyta</taxon>
        <taxon>Tracheophyta</taxon>
        <taxon>Spermatophyta</taxon>
        <taxon>Magnoliopsida</taxon>
        <taxon>Liliopsida</taxon>
        <taxon>Poales</taxon>
        <taxon>Poaceae</taxon>
        <taxon>BOP clade</taxon>
        <taxon>Pooideae</taxon>
        <taxon>Poodae</taxon>
        <taxon>Poeae</taxon>
        <taxon>Poeae Chloroplast Group 2 (Poeae type)</taxon>
        <taxon>Loliodinae</taxon>
        <taxon>Loliinae</taxon>
        <taxon>Lolium</taxon>
    </lineage>
</organism>
<dbReference type="InterPro" id="IPR032675">
    <property type="entry name" value="LRR_dom_sf"/>
</dbReference>
<dbReference type="InterPro" id="IPR036047">
    <property type="entry name" value="F-box-like_dom_sf"/>
</dbReference>
<dbReference type="AlphaFoldDB" id="A0AAD8RZI7"/>
<comment type="caution">
    <text evidence="3">The sequence shown here is derived from an EMBL/GenBank/DDBJ whole genome shotgun (WGS) entry which is preliminary data.</text>
</comment>
<keyword evidence="4" id="KW-1185">Reference proteome</keyword>
<feature type="domain" description="F-box" evidence="1">
    <location>
        <begin position="50"/>
        <end position="80"/>
    </location>
</feature>
<evidence type="ECO:0000313" key="4">
    <source>
        <dbReference type="Proteomes" id="UP001231189"/>
    </source>
</evidence>
<evidence type="ECO:0000313" key="3">
    <source>
        <dbReference type="EMBL" id="KAK1632801.1"/>
    </source>
</evidence>
<dbReference type="Pfam" id="PF23622">
    <property type="entry name" value="LRR_At1g61320_AtMIF1"/>
    <property type="match status" value="1"/>
</dbReference>